<sequence length="54" mass="5869">WLGIEGIAGRLINSKEMLFIKANMPALPTQVGEVADSEDNSEDDVEPALARSLR</sequence>
<reference evidence="2" key="1">
    <citation type="journal article" date="2020" name="Stud. Mycol.">
        <title>101 Dothideomycetes genomes: a test case for predicting lifestyles and emergence of pathogens.</title>
        <authorList>
            <person name="Haridas S."/>
            <person name="Albert R."/>
            <person name="Binder M."/>
            <person name="Bloem J."/>
            <person name="Labutti K."/>
            <person name="Salamov A."/>
            <person name="Andreopoulos B."/>
            <person name="Baker S."/>
            <person name="Barry K."/>
            <person name="Bills G."/>
            <person name="Bluhm B."/>
            <person name="Cannon C."/>
            <person name="Castanera R."/>
            <person name="Culley D."/>
            <person name="Daum C."/>
            <person name="Ezra D."/>
            <person name="Gonzalez J."/>
            <person name="Henrissat B."/>
            <person name="Kuo A."/>
            <person name="Liang C."/>
            <person name="Lipzen A."/>
            <person name="Lutzoni F."/>
            <person name="Magnuson J."/>
            <person name="Mondo S."/>
            <person name="Nolan M."/>
            <person name="Ohm R."/>
            <person name="Pangilinan J."/>
            <person name="Park H.-J."/>
            <person name="Ramirez L."/>
            <person name="Alfaro M."/>
            <person name="Sun H."/>
            <person name="Tritt A."/>
            <person name="Yoshinaga Y."/>
            <person name="Zwiers L.-H."/>
            <person name="Turgeon B."/>
            <person name="Goodwin S."/>
            <person name="Spatafora J."/>
            <person name="Crous P."/>
            <person name="Grigoriev I."/>
        </authorList>
    </citation>
    <scope>NUCLEOTIDE SEQUENCE</scope>
    <source>
        <strain evidence="2">CBS 675.92</strain>
    </source>
</reference>
<dbReference type="AlphaFoldDB" id="A0A6A5UAV9"/>
<feature type="compositionally biased region" description="Acidic residues" evidence="1">
    <location>
        <begin position="35"/>
        <end position="46"/>
    </location>
</feature>
<evidence type="ECO:0000256" key="1">
    <source>
        <dbReference type="SAM" id="MobiDB-lite"/>
    </source>
</evidence>
<feature type="region of interest" description="Disordered" evidence="1">
    <location>
        <begin position="31"/>
        <end position="54"/>
    </location>
</feature>
<gene>
    <name evidence="2" type="ORF">CC80DRAFT_401158</name>
</gene>
<evidence type="ECO:0000313" key="3">
    <source>
        <dbReference type="Proteomes" id="UP000800035"/>
    </source>
</evidence>
<feature type="non-terminal residue" evidence="2">
    <location>
        <position position="1"/>
    </location>
</feature>
<keyword evidence="3" id="KW-1185">Reference proteome</keyword>
<name>A0A6A5UAV9_9PLEO</name>
<protein>
    <submittedName>
        <fullName evidence="2">Uncharacterized protein</fullName>
    </submittedName>
</protein>
<dbReference type="EMBL" id="ML976980">
    <property type="protein sequence ID" value="KAF1962045.1"/>
    <property type="molecule type" value="Genomic_DNA"/>
</dbReference>
<proteinExistence type="predicted"/>
<evidence type="ECO:0000313" key="2">
    <source>
        <dbReference type="EMBL" id="KAF1962045.1"/>
    </source>
</evidence>
<organism evidence="2 3">
    <name type="scientific">Byssothecium circinans</name>
    <dbReference type="NCBI Taxonomy" id="147558"/>
    <lineage>
        <taxon>Eukaryota</taxon>
        <taxon>Fungi</taxon>
        <taxon>Dikarya</taxon>
        <taxon>Ascomycota</taxon>
        <taxon>Pezizomycotina</taxon>
        <taxon>Dothideomycetes</taxon>
        <taxon>Pleosporomycetidae</taxon>
        <taxon>Pleosporales</taxon>
        <taxon>Massarineae</taxon>
        <taxon>Massarinaceae</taxon>
        <taxon>Byssothecium</taxon>
    </lineage>
</organism>
<accession>A0A6A5UAV9</accession>
<dbReference type="Proteomes" id="UP000800035">
    <property type="component" value="Unassembled WGS sequence"/>
</dbReference>